<comment type="caution">
    <text evidence="4">The sequence shown here is derived from an EMBL/GenBank/DDBJ whole genome shotgun (WGS) entry which is preliminary data.</text>
</comment>
<evidence type="ECO:0000256" key="3">
    <source>
        <dbReference type="SAM" id="SignalP"/>
    </source>
</evidence>
<accession>A0AAV0SSU6</accession>
<sequence>MLRAVRISCALVMIALVICSSPTVATPKSTSAGVVLNTLQSSHAPAVIKRRLRRTMAMETTETFEERAFTSSIPELTNIFSNLKPASSTLTFENTQSGMWRLMRQSSDNVFKLLKLDKIDKLDKIATEGTKLFETQALRTHYGDGANLATLFYLGKWRSGDKHIADLAAALQVAQLKKWDMKTVKDVLKILELDKTQDNQNPFINPLFSQLLAYVKLKHPNDPTAVTKELLTAFREFYTDNKAWAKFLVDGTRTDSVKKIAYDLLQLQLPMGKEGEEALFTLLELDQIENGLYKNQFYKQWVTFVRQRYEGKPDEASDVILSTLIAHYGKNAAWADILVAETKDPSTRSNAQILIARLIWRCPRMLLWLDFVERYFIKAEKYATKEAADRAKLNYTAKKAAEEADAVAEEAQKAADEAAEEANAAASEAKKAADAAARKAEEAENVVLKAPYEAMLLTLRHHSKSDSALRNSLAKGLEVDNWKVRQTAKELQKMLDSSRPQEDLSKVSAPGAELDSNFDVHG</sequence>
<gene>
    <name evidence="4" type="ORF">PFR002_LOCUS380</name>
</gene>
<keyword evidence="1" id="KW-0175">Coiled coil</keyword>
<proteinExistence type="predicted"/>
<protein>
    <recommendedName>
        <fullName evidence="6">RxLR effector protein</fullName>
    </recommendedName>
</protein>
<dbReference type="Proteomes" id="UP001159659">
    <property type="component" value="Unassembled WGS sequence"/>
</dbReference>
<keyword evidence="3" id="KW-0732">Signal</keyword>
<feature type="coiled-coil region" evidence="1">
    <location>
        <begin position="397"/>
        <end position="446"/>
    </location>
</feature>
<feature type="signal peptide" evidence="3">
    <location>
        <begin position="1"/>
        <end position="25"/>
    </location>
</feature>
<evidence type="ECO:0000256" key="1">
    <source>
        <dbReference type="SAM" id="Coils"/>
    </source>
</evidence>
<evidence type="ECO:0000256" key="2">
    <source>
        <dbReference type="SAM" id="MobiDB-lite"/>
    </source>
</evidence>
<evidence type="ECO:0008006" key="6">
    <source>
        <dbReference type="Google" id="ProtNLM"/>
    </source>
</evidence>
<reference evidence="4" key="1">
    <citation type="submission" date="2022-12" db="EMBL/GenBank/DDBJ databases">
        <authorList>
            <person name="Webb A."/>
        </authorList>
    </citation>
    <scope>NUCLEOTIDE SEQUENCE</scope>
    <source>
        <strain evidence="4">Pf2</strain>
    </source>
</reference>
<evidence type="ECO:0000313" key="4">
    <source>
        <dbReference type="EMBL" id="CAI5704929.1"/>
    </source>
</evidence>
<feature type="region of interest" description="Disordered" evidence="2">
    <location>
        <begin position="491"/>
        <end position="522"/>
    </location>
</feature>
<dbReference type="EMBL" id="CANTFK010000024">
    <property type="protein sequence ID" value="CAI5704929.1"/>
    <property type="molecule type" value="Genomic_DNA"/>
</dbReference>
<evidence type="ECO:0000313" key="5">
    <source>
        <dbReference type="Proteomes" id="UP001159659"/>
    </source>
</evidence>
<dbReference type="AlphaFoldDB" id="A0AAV0SSU6"/>
<feature type="chain" id="PRO_5043505356" description="RxLR effector protein" evidence="3">
    <location>
        <begin position="26"/>
        <end position="522"/>
    </location>
</feature>
<organism evidence="4 5">
    <name type="scientific">Peronospora farinosa</name>
    <dbReference type="NCBI Taxonomy" id="134698"/>
    <lineage>
        <taxon>Eukaryota</taxon>
        <taxon>Sar</taxon>
        <taxon>Stramenopiles</taxon>
        <taxon>Oomycota</taxon>
        <taxon>Peronosporomycetes</taxon>
        <taxon>Peronosporales</taxon>
        <taxon>Peronosporaceae</taxon>
        <taxon>Peronospora</taxon>
    </lineage>
</organism>
<name>A0AAV0SSU6_9STRA</name>